<dbReference type="SMART" id="SM00345">
    <property type="entry name" value="HTH_GNTR"/>
    <property type="match status" value="1"/>
</dbReference>
<name>A0A917IJV0_9BACT</name>
<protein>
    <submittedName>
        <fullName evidence="5">GntR family transcriptional regulator</fullName>
    </submittedName>
</protein>
<dbReference type="RefSeq" id="WP_188949542.1">
    <property type="nucleotide sequence ID" value="NZ_BMIB01000001.1"/>
</dbReference>
<dbReference type="SUPFAM" id="SSF48008">
    <property type="entry name" value="GntR ligand-binding domain-like"/>
    <property type="match status" value="1"/>
</dbReference>
<dbReference type="PANTHER" id="PTHR43537">
    <property type="entry name" value="TRANSCRIPTIONAL REGULATOR, GNTR FAMILY"/>
    <property type="match status" value="1"/>
</dbReference>
<comment type="caution">
    <text evidence="5">The sequence shown here is derived from an EMBL/GenBank/DDBJ whole genome shotgun (WGS) entry which is preliminary data.</text>
</comment>
<evidence type="ECO:0000256" key="3">
    <source>
        <dbReference type="ARBA" id="ARBA00023163"/>
    </source>
</evidence>
<keyword evidence="3" id="KW-0804">Transcription</keyword>
<reference evidence="5" key="1">
    <citation type="journal article" date="2014" name="Int. J. Syst. Evol. Microbiol.">
        <title>Complete genome sequence of Corynebacterium casei LMG S-19264T (=DSM 44701T), isolated from a smear-ripened cheese.</title>
        <authorList>
            <consortium name="US DOE Joint Genome Institute (JGI-PGF)"/>
            <person name="Walter F."/>
            <person name="Albersmeier A."/>
            <person name="Kalinowski J."/>
            <person name="Ruckert C."/>
        </authorList>
    </citation>
    <scope>NUCLEOTIDE SEQUENCE</scope>
    <source>
        <strain evidence="5">CGMCC 1.15290</strain>
    </source>
</reference>
<dbReference type="PROSITE" id="PS50949">
    <property type="entry name" value="HTH_GNTR"/>
    <property type="match status" value="1"/>
</dbReference>
<dbReference type="SMART" id="SM00895">
    <property type="entry name" value="FCD"/>
    <property type="match status" value="1"/>
</dbReference>
<dbReference type="Pfam" id="PF00392">
    <property type="entry name" value="GntR"/>
    <property type="match status" value="1"/>
</dbReference>
<evidence type="ECO:0000259" key="4">
    <source>
        <dbReference type="PROSITE" id="PS50949"/>
    </source>
</evidence>
<dbReference type="GO" id="GO:0003677">
    <property type="term" value="F:DNA binding"/>
    <property type="evidence" value="ECO:0007669"/>
    <property type="project" value="UniProtKB-KW"/>
</dbReference>
<dbReference type="InterPro" id="IPR000524">
    <property type="entry name" value="Tscrpt_reg_HTH_GntR"/>
</dbReference>
<evidence type="ECO:0000256" key="1">
    <source>
        <dbReference type="ARBA" id="ARBA00023015"/>
    </source>
</evidence>
<dbReference type="Gene3D" id="1.10.10.10">
    <property type="entry name" value="Winged helix-like DNA-binding domain superfamily/Winged helix DNA-binding domain"/>
    <property type="match status" value="1"/>
</dbReference>
<dbReference type="InterPro" id="IPR011711">
    <property type="entry name" value="GntR_C"/>
</dbReference>
<sequence length="214" mass="23796">MAKLSDKVIAAIQRDIAKGKYKTGDKIPAEPELMAQYNVGRSTIREAVKTLAMSGIVRVKQGDGTYVSDKPKRETLHERLRRADATEINSVRTLLEVEIVRLAATHKTPDDIDAIAHWLDKRRKAIEQEQIKECTDADIGFHLALATASGNSVLADLYKNFTVVIRDFFDKRDAGTVHHFAQSHQLHEALFTAVKNGKPDKAAATLQQILANNN</sequence>
<organism evidence="5 6">
    <name type="scientific">Filimonas zeae</name>
    <dbReference type="NCBI Taxonomy" id="1737353"/>
    <lineage>
        <taxon>Bacteria</taxon>
        <taxon>Pseudomonadati</taxon>
        <taxon>Bacteroidota</taxon>
        <taxon>Chitinophagia</taxon>
        <taxon>Chitinophagales</taxon>
        <taxon>Chitinophagaceae</taxon>
        <taxon>Filimonas</taxon>
    </lineage>
</organism>
<keyword evidence="2" id="KW-0238">DNA-binding</keyword>
<dbReference type="GO" id="GO:0003700">
    <property type="term" value="F:DNA-binding transcription factor activity"/>
    <property type="evidence" value="ECO:0007669"/>
    <property type="project" value="InterPro"/>
</dbReference>
<gene>
    <name evidence="5" type="ORF">GCM10011379_00590</name>
</gene>
<evidence type="ECO:0000256" key="2">
    <source>
        <dbReference type="ARBA" id="ARBA00023125"/>
    </source>
</evidence>
<dbReference type="EMBL" id="BMIB01000001">
    <property type="protein sequence ID" value="GGH56703.1"/>
    <property type="molecule type" value="Genomic_DNA"/>
</dbReference>
<dbReference type="InterPro" id="IPR036390">
    <property type="entry name" value="WH_DNA-bd_sf"/>
</dbReference>
<keyword evidence="6" id="KW-1185">Reference proteome</keyword>
<dbReference type="PRINTS" id="PR00035">
    <property type="entry name" value="HTHGNTR"/>
</dbReference>
<dbReference type="Gene3D" id="1.20.120.530">
    <property type="entry name" value="GntR ligand-binding domain-like"/>
    <property type="match status" value="1"/>
</dbReference>
<keyword evidence="1" id="KW-0805">Transcription regulation</keyword>
<dbReference type="Proteomes" id="UP000627292">
    <property type="component" value="Unassembled WGS sequence"/>
</dbReference>
<dbReference type="Pfam" id="PF07729">
    <property type="entry name" value="FCD"/>
    <property type="match status" value="1"/>
</dbReference>
<dbReference type="CDD" id="cd07377">
    <property type="entry name" value="WHTH_GntR"/>
    <property type="match status" value="1"/>
</dbReference>
<reference evidence="5" key="2">
    <citation type="submission" date="2020-09" db="EMBL/GenBank/DDBJ databases">
        <authorList>
            <person name="Sun Q."/>
            <person name="Zhou Y."/>
        </authorList>
    </citation>
    <scope>NUCLEOTIDE SEQUENCE</scope>
    <source>
        <strain evidence="5">CGMCC 1.15290</strain>
    </source>
</reference>
<proteinExistence type="predicted"/>
<evidence type="ECO:0000313" key="6">
    <source>
        <dbReference type="Proteomes" id="UP000627292"/>
    </source>
</evidence>
<dbReference type="SUPFAM" id="SSF46785">
    <property type="entry name" value="Winged helix' DNA-binding domain"/>
    <property type="match status" value="1"/>
</dbReference>
<dbReference type="InterPro" id="IPR008920">
    <property type="entry name" value="TF_FadR/GntR_C"/>
</dbReference>
<dbReference type="InterPro" id="IPR036388">
    <property type="entry name" value="WH-like_DNA-bd_sf"/>
</dbReference>
<dbReference type="PANTHER" id="PTHR43537:SF47">
    <property type="entry name" value="REGULATORY PROTEIN GNTR HTH"/>
    <property type="match status" value="1"/>
</dbReference>
<accession>A0A917IJV0</accession>
<dbReference type="AlphaFoldDB" id="A0A917IJV0"/>
<feature type="domain" description="HTH gntR-type" evidence="4">
    <location>
        <begin position="2"/>
        <end position="70"/>
    </location>
</feature>
<evidence type="ECO:0000313" key="5">
    <source>
        <dbReference type="EMBL" id="GGH56703.1"/>
    </source>
</evidence>